<evidence type="ECO:0000256" key="1">
    <source>
        <dbReference type="PROSITE-ProRule" id="PRU00420"/>
    </source>
</evidence>
<dbReference type="GO" id="GO:0005737">
    <property type="term" value="C:cytoplasm"/>
    <property type="evidence" value="ECO:0007669"/>
    <property type="project" value="InterPro"/>
</dbReference>
<dbReference type="Proteomes" id="UP000004935">
    <property type="component" value="Unassembled WGS sequence"/>
</dbReference>
<protein>
    <submittedName>
        <fullName evidence="2">PTS system glucitol/sorbitol-specific IIA component</fullName>
    </submittedName>
</protein>
<name>B0MHS3_ANACD</name>
<dbReference type="Pfam" id="PF03829">
    <property type="entry name" value="PTSIIA_gutA"/>
    <property type="match status" value="1"/>
</dbReference>
<evidence type="ECO:0000313" key="3">
    <source>
        <dbReference type="Proteomes" id="UP000004935"/>
    </source>
</evidence>
<dbReference type="AlphaFoldDB" id="B0MHS3"/>
<comment type="caution">
    <text evidence="2">The sequence shown here is derived from an EMBL/GenBank/DDBJ whole genome shotgun (WGS) entry which is preliminary data.</text>
</comment>
<dbReference type="GO" id="GO:0009401">
    <property type="term" value="P:phosphoenolpyruvate-dependent sugar phosphotransferase system"/>
    <property type="evidence" value="ECO:0007669"/>
    <property type="project" value="InterPro"/>
</dbReference>
<dbReference type="HOGENOM" id="CLU_138435_0_1_9"/>
<dbReference type="GO" id="GO:0016301">
    <property type="term" value="F:kinase activity"/>
    <property type="evidence" value="ECO:0007669"/>
    <property type="project" value="TreeGrafter"/>
</dbReference>
<dbReference type="InterPro" id="IPR004716">
    <property type="entry name" value="PTS_IIA_glucitol/sorbitol-sp"/>
</dbReference>
<keyword evidence="3" id="KW-1185">Reference proteome</keyword>
<dbReference type="SUPFAM" id="SSF141530">
    <property type="entry name" value="PTSIIA/GutA-like"/>
    <property type="match status" value="1"/>
</dbReference>
<dbReference type="Gene3D" id="2.40.33.40">
    <property type="entry name" value="Phosphotransferase system, glucitol/sorbitol-specific IIA component"/>
    <property type="match status" value="1"/>
</dbReference>
<dbReference type="PANTHER" id="PTHR40398">
    <property type="entry name" value="PTS SYSTEM GLUCITOL/SORBITOL-SPECIFIC EIIA COMPONENT"/>
    <property type="match status" value="1"/>
</dbReference>
<dbReference type="PANTHER" id="PTHR40398:SF1">
    <property type="entry name" value="PTS SYSTEM GLUCITOL_SORBITOL-SPECIFIC EIIA COMPONENT"/>
    <property type="match status" value="1"/>
</dbReference>
<dbReference type="STRING" id="411490.ANACAC_03035"/>
<dbReference type="GO" id="GO:0008982">
    <property type="term" value="F:protein-N(PI)-phosphohistidine-sugar phosphotransferase activity"/>
    <property type="evidence" value="ECO:0007669"/>
    <property type="project" value="InterPro"/>
</dbReference>
<reference evidence="2" key="2">
    <citation type="submission" date="2013-11" db="EMBL/GenBank/DDBJ databases">
        <title>Draft genome sequence of Anaerostipes caccae (DSM 14662).</title>
        <authorList>
            <person name="Sudarsanam P."/>
            <person name="Ley R."/>
            <person name="Guruge J."/>
            <person name="Turnbaugh P.J."/>
            <person name="Mahowald M."/>
            <person name="Liep D."/>
            <person name="Gordon J."/>
        </authorList>
    </citation>
    <scope>NUCLEOTIDE SEQUENCE</scope>
    <source>
        <strain evidence="2">DSM 14662</strain>
    </source>
</reference>
<dbReference type="PROSITE" id="PS51097">
    <property type="entry name" value="PTS_EIIA_TYPE_5"/>
    <property type="match status" value="1"/>
</dbReference>
<dbReference type="InterPro" id="IPR036665">
    <property type="entry name" value="PTS_IIA_glucitol/sorbitol_sf"/>
</dbReference>
<gene>
    <name evidence="2" type="ORF">ANACAC_03035</name>
</gene>
<organism evidence="2 3">
    <name type="scientific">Anaerostipes caccae (strain DSM 14662 / CCUG 47493 / JCM 13470 / NCIMB 13811 / L1-92)</name>
    <dbReference type="NCBI Taxonomy" id="411490"/>
    <lineage>
        <taxon>Bacteria</taxon>
        <taxon>Bacillati</taxon>
        <taxon>Bacillota</taxon>
        <taxon>Clostridia</taxon>
        <taxon>Lachnospirales</taxon>
        <taxon>Lachnospiraceae</taxon>
        <taxon>Anaerostipes</taxon>
    </lineage>
</organism>
<dbReference type="eggNOG" id="COG3731">
    <property type="taxonomic scope" value="Bacteria"/>
</dbReference>
<dbReference type="EMBL" id="ABAX03000024">
    <property type="protein sequence ID" value="EDR96412.1"/>
    <property type="molecule type" value="Genomic_DNA"/>
</dbReference>
<feature type="modified residue" description="Phosphohistidine; by HPr" evidence="1">
    <location>
        <position position="51"/>
    </location>
</feature>
<proteinExistence type="predicted"/>
<sequence>MEGKDEPMKYQSTITGLGPDALAFLSDADMNFIIIFNEDAPPELAELSVLHTKAELTEEPAAGDTMTICGKEFTISAVGSEAPHTLKELGHCTLSFKGGTEPERPGCIMLEGSALLPEDLKAGGTIEIR</sequence>
<accession>B0MHS3</accession>
<reference evidence="2" key="1">
    <citation type="submission" date="2007-11" db="EMBL/GenBank/DDBJ databases">
        <authorList>
            <person name="Fulton L."/>
            <person name="Clifton S."/>
            <person name="Fulton B."/>
            <person name="Xu J."/>
            <person name="Minx P."/>
            <person name="Pepin K.H."/>
            <person name="Johnson M."/>
            <person name="Thiruvilangam P."/>
            <person name="Bhonagiri V."/>
            <person name="Nash W.E."/>
            <person name="Mardis E.R."/>
            <person name="Wilson R.K."/>
        </authorList>
    </citation>
    <scope>NUCLEOTIDE SEQUENCE [LARGE SCALE GENOMIC DNA]</scope>
    <source>
        <strain evidence="2">DSM 14662</strain>
    </source>
</reference>
<evidence type="ECO:0000313" key="2">
    <source>
        <dbReference type="EMBL" id="EDR96412.1"/>
    </source>
</evidence>